<keyword evidence="6 9" id="KW-0051">Antiviral defense</keyword>
<dbReference type="Gene3D" id="1.20.120.920">
    <property type="entry name" value="CRISPR-associated endonuclease Cas1, C-terminal domain"/>
    <property type="match status" value="1"/>
</dbReference>
<comment type="function">
    <text evidence="9">CRISPR (clustered regularly interspaced short palindromic repeat), is an adaptive immune system that provides protection against mobile genetic elements (viruses, transposable elements and conjugative plasmids). CRISPR clusters contain spacers, sequences complementary to antecedent mobile elements, and target invading nucleic acids. CRISPR clusters are transcribed and processed into CRISPR RNA (crRNA). Acts as a dsDNA endonuclease. Involved in the integration of spacer DNA into the CRISPR cassette.</text>
</comment>
<dbReference type="HOGENOM" id="CLU_052779_2_0_2"/>
<proteinExistence type="inferred from homology"/>
<name>S0APK5_FERAC</name>
<dbReference type="PANTHER" id="PTHR43219:SF1">
    <property type="entry name" value="CRISPR-ASSOCIATED ENDONUCLEASE CAS1"/>
    <property type="match status" value="1"/>
</dbReference>
<keyword evidence="8 9" id="KW-0464">Manganese</keyword>
<keyword evidence="5 9" id="KW-0460">Magnesium</keyword>
<sequence length="330" mass="38826">MKKSIYIFSNGTIRRDENTISIVNDNDKKFIPIENTSEIYMFGEVTFNTKLLTYLSEKGIIIHYFNYYGYYSGTIFPRQHLSSGAVILNQVSYYLDMEKRLQIAKLIEHGSAINIIANLKYYYNRGRSLAEEIEKISRLNDTFDEQTTINSLMLIEANIREIYYSTFDKIIADKNFRFEHRTKRPPQNNVNSLISFINSMLYTTVLSEIYKTHMDPRIGYLHETNFRRFTLNLDVSEIFKPIIGDRIIFKLLNEKIIDASNFKNIGNIVNINESGKKKIIQELDNKLSTTISYPGIMHKISYKRLIRLEIYKLEKHILGDMAYKPYKSNW</sequence>
<comment type="similarity">
    <text evidence="9">Belongs to the CRISPR-associated endonuclease Cas1 family.</text>
</comment>
<dbReference type="InterPro" id="IPR042211">
    <property type="entry name" value="CRISPR-assoc_Cas1_N"/>
</dbReference>
<evidence type="ECO:0000313" key="11">
    <source>
        <dbReference type="Proteomes" id="UP000014660"/>
    </source>
</evidence>
<dbReference type="CDD" id="cd09722">
    <property type="entry name" value="Cas1_I-B"/>
    <property type="match status" value="1"/>
</dbReference>
<protein>
    <recommendedName>
        <fullName evidence="9">CRISPR-associated endonuclease Cas1</fullName>
        <ecNumber evidence="9">3.1.-.-</ecNumber>
    </recommendedName>
</protein>
<dbReference type="Pfam" id="PF01867">
    <property type="entry name" value="Cas_Cas1"/>
    <property type="match status" value="1"/>
</dbReference>
<keyword evidence="11" id="KW-1185">Reference proteome</keyword>
<dbReference type="InterPro" id="IPR042206">
    <property type="entry name" value="CRISPR-assoc_Cas1_C"/>
</dbReference>
<organism evidence="10 11">
    <name type="scientific">Ferroplasma acidarmanus Fer1</name>
    <dbReference type="NCBI Taxonomy" id="333146"/>
    <lineage>
        <taxon>Archaea</taxon>
        <taxon>Methanobacteriati</taxon>
        <taxon>Thermoplasmatota</taxon>
        <taxon>Thermoplasmata</taxon>
        <taxon>Thermoplasmatales</taxon>
        <taxon>Ferroplasmaceae</taxon>
        <taxon>Ferroplasma</taxon>
    </lineage>
</organism>
<evidence type="ECO:0000256" key="6">
    <source>
        <dbReference type="ARBA" id="ARBA00023118"/>
    </source>
</evidence>
<dbReference type="InterPro" id="IPR019858">
    <property type="entry name" value="CRISPR-assoc_Cas1_HMARI/TNEAP"/>
</dbReference>
<dbReference type="GO" id="GO:0043571">
    <property type="term" value="P:maintenance of CRISPR repeat elements"/>
    <property type="evidence" value="ECO:0007669"/>
    <property type="project" value="UniProtKB-UniRule"/>
</dbReference>
<dbReference type="Gene3D" id="3.100.10.20">
    <property type="entry name" value="CRISPR-associated endonuclease Cas1, N-terminal domain"/>
    <property type="match status" value="1"/>
</dbReference>
<dbReference type="KEGG" id="fac:FACI_IFERC01G1223"/>
<dbReference type="Proteomes" id="UP000014660">
    <property type="component" value="Chromosome"/>
</dbReference>
<dbReference type="GO" id="GO:0051607">
    <property type="term" value="P:defense response to virus"/>
    <property type="evidence" value="ECO:0007669"/>
    <property type="project" value="UniProtKB-UniRule"/>
</dbReference>
<feature type="binding site" evidence="9">
    <location>
        <position position="222"/>
    </location>
    <ligand>
        <name>Mn(2+)</name>
        <dbReference type="ChEBI" id="CHEBI:29035"/>
    </ligand>
</feature>
<evidence type="ECO:0000256" key="7">
    <source>
        <dbReference type="ARBA" id="ARBA00023125"/>
    </source>
</evidence>
<reference evidence="10 11" key="1">
    <citation type="journal article" date="2007" name="Proc. Natl. Acad. Sci. U.S.A.">
        <title>Genome dynamics in a natural archaeal population.</title>
        <authorList>
            <person name="Allen E.E."/>
            <person name="Tyson G.W."/>
            <person name="Whitaker R.J."/>
            <person name="Detter J.C."/>
            <person name="Richardson P.M."/>
            <person name="Banfield J.F."/>
        </authorList>
    </citation>
    <scope>NUCLEOTIDE SEQUENCE [LARGE SCALE GENOMIC DNA]</scope>
    <source>
        <strain evidence="11">fer1</strain>
    </source>
</reference>
<evidence type="ECO:0000256" key="3">
    <source>
        <dbReference type="ARBA" id="ARBA00022759"/>
    </source>
</evidence>
<dbReference type="RefSeq" id="WP_009887254.1">
    <property type="nucleotide sequence ID" value="NC_021592.1"/>
</dbReference>
<comment type="cofactor">
    <cofactor evidence="9">
        <name>Mg(2+)</name>
        <dbReference type="ChEBI" id="CHEBI:18420"/>
    </cofactor>
    <cofactor evidence="9">
        <name>Mn(2+)</name>
        <dbReference type="ChEBI" id="CHEBI:29035"/>
    </cofactor>
</comment>
<keyword evidence="2 9" id="KW-0479">Metal-binding</keyword>
<evidence type="ECO:0000256" key="1">
    <source>
        <dbReference type="ARBA" id="ARBA00022722"/>
    </source>
</evidence>
<dbReference type="GO" id="GO:0046872">
    <property type="term" value="F:metal ion binding"/>
    <property type="evidence" value="ECO:0007669"/>
    <property type="project" value="UniProtKB-UniRule"/>
</dbReference>
<dbReference type="PATRIC" id="fig|333146.12.peg.1244"/>
<keyword evidence="1 9" id="KW-0540">Nuclease</keyword>
<evidence type="ECO:0000256" key="4">
    <source>
        <dbReference type="ARBA" id="ARBA00022801"/>
    </source>
</evidence>
<dbReference type="AlphaFoldDB" id="S0APK5"/>
<feature type="binding site" evidence="9">
    <location>
        <position position="156"/>
    </location>
    <ligand>
        <name>Mn(2+)</name>
        <dbReference type="ChEBI" id="CHEBI:29035"/>
    </ligand>
</feature>
<dbReference type="NCBIfam" id="TIGR00287">
    <property type="entry name" value="cas1"/>
    <property type="match status" value="1"/>
</dbReference>
<keyword evidence="3 9" id="KW-0255">Endonuclease</keyword>
<dbReference type="HAMAP" id="MF_01470">
    <property type="entry name" value="Cas1"/>
    <property type="match status" value="1"/>
</dbReference>
<dbReference type="EC" id="3.1.-.-" evidence="9"/>
<gene>
    <name evidence="9" type="primary">cas1</name>
    <name evidence="10" type="ORF">FACI_IFERC00001G1223</name>
</gene>
<evidence type="ECO:0000256" key="8">
    <source>
        <dbReference type="ARBA" id="ARBA00023211"/>
    </source>
</evidence>
<dbReference type="GO" id="GO:0016787">
    <property type="term" value="F:hydrolase activity"/>
    <property type="evidence" value="ECO:0007669"/>
    <property type="project" value="UniProtKB-KW"/>
</dbReference>
<keyword evidence="7 9" id="KW-0238">DNA-binding</keyword>
<evidence type="ECO:0000313" key="10">
    <source>
        <dbReference type="EMBL" id="AGO61203.1"/>
    </source>
</evidence>
<feature type="binding site" evidence="9">
    <location>
        <position position="237"/>
    </location>
    <ligand>
        <name>Mn(2+)</name>
        <dbReference type="ChEBI" id="CHEBI:29035"/>
    </ligand>
</feature>
<dbReference type="PANTHER" id="PTHR43219">
    <property type="entry name" value="CRISPR-ASSOCIATED ENDONUCLEASE CAS1"/>
    <property type="match status" value="1"/>
</dbReference>
<dbReference type="NCBIfam" id="TIGR03641">
    <property type="entry name" value="cas1_HMARI"/>
    <property type="match status" value="1"/>
</dbReference>
<dbReference type="GeneID" id="16025400"/>
<dbReference type="GO" id="GO:0003677">
    <property type="term" value="F:DNA binding"/>
    <property type="evidence" value="ECO:0007669"/>
    <property type="project" value="UniProtKB-KW"/>
</dbReference>
<dbReference type="EMBL" id="CP004145">
    <property type="protein sequence ID" value="AGO61203.1"/>
    <property type="molecule type" value="Genomic_DNA"/>
</dbReference>
<dbReference type="GO" id="GO:0004520">
    <property type="term" value="F:DNA endonuclease activity"/>
    <property type="evidence" value="ECO:0007669"/>
    <property type="project" value="InterPro"/>
</dbReference>
<evidence type="ECO:0000256" key="9">
    <source>
        <dbReference type="HAMAP-Rule" id="MF_01470"/>
    </source>
</evidence>
<comment type="subunit">
    <text evidence="9">Homodimer, forms a heterotetramer with a Cas2 homodimer.</text>
</comment>
<accession>S0APK5</accession>
<dbReference type="InterPro" id="IPR002729">
    <property type="entry name" value="CRISPR-assoc_Cas1"/>
</dbReference>
<keyword evidence="4 9" id="KW-0378">Hydrolase</keyword>
<evidence type="ECO:0000256" key="2">
    <source>
        <dbReference type="ARBA" id="ARBA00022723"/>
    </source>
</evidence>
<evidence type="ECO:0000256" key="5">
    <source>
        <dbReference type="ARBA" id="ARBA00022842"/>
    </source>
</evidence>